<organism evidence="2 3">
    <name type="scientific">Aureococcus anophagefferens</name>
    <name type="common">Harmful bloom alga</name>
    <dbReference type="NCBI Taxonomy" id="44056"/>
    <lineage>
        <taxon>Eukaryota</taxon>
        <taxon>Sar</taxon>
        <taxon>Stramenopiles</taxon>
        <taxon>Ochrophyta</taxon>
        <taxon>Pelagophyceae</taxon>
        <taxon>Pelagomonadales</taxon>
        <taxon>Pelagomonadaceae</taxon>
        <taxon>Aureococcus</taxon>
    </lineage>
</organism>
<name>A0ABR1GFA1_AURAN</name>
<reference evidence="2 3" key="1">
    <citation type="submission" date="2024-03" db="EMBL/GenBank/DDBJ databases">
        <title>Aureococcus anophagefferens CCMP1851 and Kratosvirus quantuckense: Draft genome of a second virus-susceptible host strain in the model system.</title>
        <authorList>
            <person name="Chase E."/>
            <person name="Truchon A.R."/>
            <person name="Schepens W."/>
            <person name="Wilhelm S.W."/>
        </authorList>
    </citation>
    <scope>NUCLEOTIDE SEQUENCE [LARGE SCALE GENOMIC DNA]</scope>
    <source>
        <strain evidence="2 3">CCMP1851</strain>
    </source>
</reference>
<evidence type="ECO:0000313" key="2">
    <source>
        <dbReference type="EMBL" id="KAK7254491.1"/>
    </source>
</evidence>
<evidence type="ECO:0000256" key="1">
    <source>
        <dbReference type="SAM" id="Phobius"/>
    </source>
</evidence>
<protein>
    <submittedName>
        <fullName evidence="2">Uncharacterized protein</fullName>
    </submittedName>
</protein>
<accession>A0ABR1GFA1</accession>
<feature type="transmembrane region" description="Helical" evidence="1">
    <location>
        <begin position="169"/>
        <end position="188"/>
    </location>
</feature>
<feature type="transmembrane region" description="Helical" evidence="1">
    <location>
        <begin position="51"/>
        <end position="74"/>
    </location>
</feature>
<feature type="transmembrane region" description="Helical" evidence="1">
    <location>
        <begin position="117"/>
        <end position="135"/>
    </location>
</feature>
<gene>
    <name evidence="2" type="ORF">SO694_00011150</name>
</gene>
<keyword evidence="1" id="KW-0472">Membrane</keyword>
<comment type="caution">
    <text evidence="2">The sequence shown here is derived from an EMBL/GenBank/DDBJ whole genome shotgun (WGS) entry which is preliminary data.</text>
</comment>
<proteinExistence type="predicted"/>
<dbReference type="EMBL" id="JBBJCI010000024">
    <property type="protein sequence ID" value="KAK7254491.1"/>
    <property type="molecule type" value="Genomic_DNA"/>
</dbReference>
<feature type="transmembrane region" description="Helical" evidence="1">
    <location>
        <begin position="95"/>
        <end position="111"/>
    </location>
</feature>
<dbReference type="Proteomes" id="UP001363151">
    <property type="component" value="Unassembled WGS sequence"/>
</dbReference>
<keyword evidence="1" id="KW-0812">Transmembrane</keyword>
<keyword evidence="3" id="KW-1185">Reference proteome</keyword>
<keyword evidence="1" id="KW-1133">Transmembrane helix</keyword>
<sequence length="195" mass="20987">MDATDVDLEYGAAATPVDAAKPEHDYAQHFDADVVIPDRIARPAVASAHCFLALAVVSFVRGYEVLAAVALGLYGTSVNHWRRPRVTSWRHAADLLAVAATAAYGSYLATARARSPAWTAAWWASLAAVAAAFAYNETRYYREVRDRASSSFTRPGTAARDAAYRRATWTHVACVHGGAAALAFVFVLRGLDDPS</sequence>
<evidence type="ECO:0000313" key="3">
    <source>
        <dbReference type="Proteomes" id="UP001363151"/>
    </source>
</evidence>